<dbReference type="GO" id="GO:0003712">
    <property type="term" value="F:transcription coregulator activity"/>
    <property type="evidence" value="ECO:0007669"/>
    <property type="project" value="InterPro"/>
</dbReference>
<comment type="function">
    <text evidence="4">Component of the Mediator complex, a coactivator involved in the regulated transcription of nearly all RNA polymerase II-dependent genes. Mediator functions as a bridge to convey information from gene-specific regulatory proteins to the basal RNA polymerase II transcription machinery. Mediator is recruited to promoters by direct interactions with regulatory proteins and serves as a scaffold for the assembly of a functional pre-initiation complex with RNA polymerase II and the general transcription factors.</text>
</comment>
<evidence type="ECO:0000313" key="5">
    <source>
        <dbReference type="EMBL" id="RKF75541.1"/>
    </source>
</evidence>
<sequence>MESLQLDELVTDEFISFTKAERIQQLNSVDKSLNRLLMSAGKAIQTLSNTQSPDDHQKLDRRQQFEENCQSYLRTLQTIDVALHRQIYGLEEADIIPADKQKTKIEKKTESHLKSNVPIKLPLERSVTAQENPKNHDIGLLYSQSGRVGRDLEAELWEKARKLLEGLDNGSLIPGPQENSEN</sequence>
<comment type="subcellular location">
    <subcellularLocation>
        <location evidence="1 4">Nucleus</location>
    </subcellularLocation>
</comment>
<comment type="caution">
    <text evidence="5">The sequence shown here is derived from an EMBL/GenBank/DDBJ whole genome shotgun (WGS) entry which is preliminary data.</text>
</comment>
<dbReference type="GO" id="GO:0006357">
    <property type="term" value="P:regulation of transcription by RNA polymerase II"/>
    <property type="evidence" value="ECO:0007669"/>
    <property type="project" value="InterPro"/>
</dbReference>
<organism evidence="5 6">
    <name type="scientific">Golovinomyces cichoracearum</name>
    <dbReference type="NCBI Taxonomy" id="62708"/>
    <lineage>
        <taxon>Eukaryota</taxon>
        <taxon>Fungi</taxon>
        <taxon>Dikarya</taxon>
        <taxon>Ascomycota</taxon>
        <taxon>Pezizomycotina</taxon>
        <taxon>Leotiomycetes</taxon>
        <taxon>Erysiphales</taxon>
        <taxon>Erysiphaceae</taxon>
        <taxon>Golovinomyces</taxon>
    </lineage>
</organism>
<dbReference type="Pfam" id="PF10280">
    <property type="entry name" value="Med11"/>
    <property type="match status" value="1"/>
</dbReference>
<comment type="similarity">
    <text evidence="2 4">Belongs to the Mediator complex subunit 11 family.</text>
</comment>
<accession>A0A420ILY7</accession>
<dbReference type="PANTHER" id="PTHR22890">
    <property type="entry name" value="MEDIATOR OF RNA POLYMERASE II TRANSCRIPTION SUBUNIT 11"/>
    <property type="match status" value="1"/>
</dbReference>
<reference evidence="5 6" key="1">
    <citation type="journal article" date="2018" name="BMC Genomics">
        <title>Comparative genome analyses reveal sequence features reflecting distinct modes of host-adaptation between dicot and monocot powdery mildew.</title>
        <authorList>
            <person name="Wu Y."/>
            <person name="Ma X."/>
            <person name="Pan Z."/>
            <person name="Kale S.D."/>
            <person name="Song Y."/>
            <person name="King H."/>
            <person name="Zhang Q."/>
            <person name="Presley C."/>
            <person name="Deng X."/>
            <person name="Wei C.I."/>
            <person name="Xiao S."/>
        </authorList>
    </citation>
    <scope>NUCLEOTIDE SEQUENCE [LARGE SCALE GENOMIC DNA]</scope>
    <source>
        <strain evidence="5">UMSG1</strain>
    </source>
</reference>
<gene>
    <name evidence="4" type="primary">MED11</name>
    <name evidence="5" type="ORF">GcM1_233059</name>
</gene>
<dbReference type="EMBL" id="MCBS01023335">
    <property type="protein sequence ID" value="RKF75541.1"/>
    <property type="molecule type" value="Genomic_DNA"/>
</dbReference>
<dbReference type="Proteomes" id="UP000285326">
    <property type="component" value="Unassembled WGS sequence"/>
</dbReference>
<evidence type="ECO:0000256" key="1">
    <source>
        <dbReference type="ARBA" id="ARBA00004123"/>
    </source>
</evidence>
<protein>
    <recommendedName>
        <fullName evidence="4">Mediator of RNA polymerase II transcription subunit 11</fullName>
    </recommendedName>
    <alternativeName>
        <fullName evidence="4">Mediator complex subunit 11</fullName>
    </alternativeName>
</protein>
<evidence type="ECO:0000256" key="3">
    <source>
        <dbReference type="ARBA" id="ARBA00023242"/>
    </source>
</evidence>
<evidence type="ECO:0000256" key="4">
    <source>
        <dbReference type="RuleBase" id="RU364147"/>
    </source>
</evidence>
<keyword evidence="4" id="KW-0805">Transcription regulation</keyword>
<dbReference type="InterPro" id="IPR019404">
    <property type="entry name" value="Mediator_Med11"/>
</dbReference>
<dbReference type="GO" id="GO:0016592">
    <property type="term" value="C:mediator complex"/>
    <property type="evidence" value="ECO:0007669"/>
    <property type="project" value="InterPro"/>
</dbReference>
<dbReference type="Gene3D" id="1.10.287.3490">
    <property type="match status" value="1"/>
</dbReference>
<keyword evidence="3 4" id="KW-0539">Nucleus</keyword>
<comment type="subunit">
    <text evidence="4">Component of the Mediator complex.</text>
</comment>
<name>A0A420ILY7_9PEZI</name>
<evidence type="ECO:0000256" key="2">
    <source>
        <dbReference type="ARBA" id="ARBA00008186"/>
    </source>
</evidence>
<dbReference type="AlphaFoldDB" id="A0A420ILY7"/>
<keyword evidence="4" id="KW-0010">Activator</keyword>
<proteinExistence type="inferred from homology"/>
<keyword evidence="4" id="KW-0804">Transcription</keyword>
<evidence type="ECO:0000313" key="6">
    <source>
        <dbReference type="Proteomes" id="UP000285326"/>
    </source>
</evidence>